<dbReference type="SUPFAM" id="SSF46689">
    <property type="entry name" value="Homeodomain-like"/>
    <property type="match status" value="1"/>
</dbReference>
<dbReference type="OrthoDB" id="2207820at2759"/>
<gene>
    <name evidence="1" type="ORF">PHYBLDRAFT_70905</name>
</gene>
<keyword evidence="2" id="KW-1185">Reference proteome</keyword>
<dbReference type="RefSeq" id="XP_018284487.1">
    <property type="nucleotide sequence ID" value="XM_018442361.1"/>
</dbReference>
<evidence type="ECO:0000313" key="1">
    <source>
        <dbReference type="EMBL" id="OAD66447.1"/>
    </source>
</evidence>
<dbReference type="EMBL" id="KV441003">
    <property type="protein sequence ID" value="OAD66447.1"/>
    <property type="molecule type" value="Genomic_DNA"/>
</dbReference>
<dbReference type="InterPro" id="IPR009057">
    <property type="entry name" value="Homeodomain-like_sf"/>
</dbReference>
<proteinExistence type="predicted"/>
<reference evidence="2" key="1">
    <citation type="submission" date="2015-06" db="EMBL/GenBank/DDBJ databases">
        <title>Expansion of signal transduction pathways in fungi by whole-genome duplication.</title>
        <authorList>
            <consortium name="DOE Joint Genome Institute"/>
            <person name="Corrochano L.M."/>
            <person name="Kuo A."/>
            <person name="Marcet-Houben M."/>
            <person name="Polaino S."/>
            <person name="Salamov A."/>
            <person name="Villalobos J.M."/>
            <person name="Alvarez M.I."/>
            <person name="Avalos J."/>
            <person name="Benito E.P."/>
            <person name="Benoit I."/>
            <person name="Burger G."/>
            <person name="Camino L.P."/>
            <person name="Canovas D."/>
            <person name="Cerda-Olmedo E."/>
            <person name="Cheng J.-F."/>
            <person name="Dominguez A."/>
            <person name="Elias M."/>
            <person name="Eslava A.P."/>
            <person name="Glaser F."/>
            <person name="Grimwood J."/>
            <person name="Gutierrez G."/>
            <person name="Heitman J."/>
            <person name="Henrissat B."/>
            <person name="Iturriaga E.A."/>
            <person name="Lang B.F."/>
            <person name="Lavin J.L."/>
            <person name="Lee S."/>
            <person name="Li W."/>
            <person name="Lindquist E."/>
            <person name="Lopez-Garcia S."/>
            <person name="Luque E.M."/>
            <person name="Marcos A.T."/>
            <person name="Martin J."/>
            <person name="McCluskey K."/>
            <person name="Medina H.R."/>
            <person name="Miralles-Duran A."/>
            <person name="Miyazaki A."/>
            <person name="Munoz-Torres E."/>
            <person name="Oguiza J.A."/>
            <person name="Ohm R."/>
            <person name="Olmedo M."/>
            <person name="Orejas M."/>
            <person name="Ortiz-Castellanos L."/>
            <person name="Pisabarro A.G."/>
            <person name="Rodriguez-Romero J."/>
            <person name="Ruiz-Herrera J."/>
            <person name="Ruiz-Vazquez R."/>
            <person name="Sanz C."/>
            <person name="Schackwitz W."/>
            <person name="Schmutz J."/>
            <person name="Shahriari M."/>
            <person name="Shelest E."/>
            <person name="Silva-Franco F."/>
            <person name="Soanes D."/>
            <person name="Syed K."/>
            <person name="Tagua V.G."/>
            <person name="Talbot N.J."/>
            <person name="Thon M."/>
            <person name="De vries R.P."/>
            <person name="Wiebenga A."/>
            <person name="Yadav J.S."/>
            <person name="Braun E.L."/>
            <person name="Baker S."/>
            <person name="Garre V."/>
            <person name="Horwitz B."/>
            <person name="Torres-Martinez S."/>
            <person name="Idnurm A."/>
            <person name="Herrera-Estrella A."/>
            <person name="Gabaldon T."/>
            <person name="Grigoriev I.V."/>
        </authorList>
    </citation>
    <scope>NUCLEOTIDE SEQUENCE [LARGE SCALE GENOMIC DNA]</scope>
    <source>
        <strain evidence="2">NRRL 1555(-)</strain>
    </source>
</reference>
<keyword evidence="1" id="KW-0238">DNA-binding</keyword>
<keyword evidence="1" id="KW-0371">Homeobox</keyword>
<name>A0A167JPM4_PHYB8</name>
<dbReference type="VEuPathDB" id="FungiDB:PHYBLDRAFT_70905"/>
<evidence type="ECO:0000313" key="2">
    <source>
        <dbReference type="Proteomes" id="UP000077315"/>
    </source>
</evidence>
<protein>
    <submittedName>
        <fullName evidence="1">Homeodomain-like DNA binding domain-containing transcription factor</fullName>
    </submittedName>
</protein>
<accession>A0A167JPM4</accession>
<dbReference type="AlphaFoldDB" id="A0A167JPM4"/>
<sequence length="262" mass="30200">MMSLCDQHQLRMFRKENRIFRDRVFLQSNTSIFLFEDGHGNVVDENGGPEPMKYIVDQDGVVGETIATHTEYLKSATSSETSPTCPMLMEKPKDEDVHMKDPNIKRDYIEKCVSASATAKQLGIHIRTAQRRVKQYNMRPDSIFDVSKQVGRKCVLNDEHKKIVAKFIDANLSTAVVEATEHLLNRFKGLKVLCNTVHKFMKSECNLSLKKSDFPSIKRNSPAKIEERHDWDCKWENTVYKDPKKSYEQLKPLLPSYVNIVC</sequence>
<dbReference type="Proteomes" id="UP000077315">
    <property type="component" value="Unassembled WGS sequence"/>
</dbReference>
<organism evidence="1 2">
    <name type="scientific">Phycomyces blakesleeanus (strain ATCC 8743b / DSM 1359 / FGSC 10004 / NBRC 33097 / NRRL 1555)</name>
    <dbReference type="NCBI Taxonomy" id="763407"/>
    <lineage>
        <taxon>Eukaryota</taxon>
        <taxon>Fungi</taxon>
        <taxon>Fungi incertae sedis</taxon>
        <taxon>Mucoromycota</taxon>
        <taxon>Mucoromycotina</taxon>
        <taxon>Mucoromycetes</taxon>
        <taxon>Mucorales</taxon>
        <taxon>Phycomycetaceae</taxon>
        <taxon>Phycomyces</taxon>
    </lineage>
</organism>
<dbReference type="GeneID" id="29003267"/>
<dbReference type="InParanoid" id="A0A167JPM4"/>
<dbReference type="GO" id="GO:0003677">
    <property type="term" value="F:DNA binding"/>
    <property type="evidence" value="ECO:0007669"/>
    <property type="project" value="UniProtKB-KW"/>
</dbReference>